<evidence type="ECO:0000313" key="3">
    <source>
        <dbReference type="Proteomes" id="UP000526307"/>
    </source>
</evidence>
<feature type="transmembrane region" description="Helical" evidence="1">
    <location>
        <begin position="284"/>
        <end position="305"/>
    </location>
</feature>
<feature type="transmembrane region" description="Helical" evidence="1">
    <location>
        <begin position="365"/>
        <end position="388"/>
    </location>
</feature>
<dbReference type="RefSeq" id="WP_009644526.1">
    <property type="nucleotide sequence ID" value="NZ_CAUUGE010000008.1"/>
</dbReference>
<keyword evidence="1" id="KW-0812">Transmembrane</keyword>
<proteinExistence type="predicted"/>
<protein>
    <submittedName>
        <fullName evidence="2">ABC transporter</fullName>
    </submittedName>
</protein>
<feature type="transmembrane region" description="Helical" evidence="1">
    <location>
        <begin position="232"/>
        <end position="264"/>
    </location>
</feature>
<name>A0A7Y9B0E2_9FIRM</name>
<evidence type="ECO:0000256" key="1">
    <source>
        <dbReference type="SAM" id="Phobius"/>
    </source>
</evidence>
<dbReference type="Proteomes" id="UP000526307">
    <property type="component" value="Unassembled WGS sequence"/>
</dbReference>
<organism evidence="2 3">
    <name type="scientific">Mogibacterium timidum</name>
    <dbReference type="NCBI Taxonomy" id="35519"/>
    <lineage>
        <taxon>Bacteria</taxon>
        <taxon>Bacillati</taxon>
        <taxon>Bacillota</taxon>
        <taxon>Clostridia</taxon>
        <taxon>Peptostreptococcales</taxon>
        <taxon>Anaerovoracaceae</taxon>
        <taxon>Mogibacterium</taxon>
    </lineage>
</organism>
<feature type="transmembrane region" description="Helical" evidence="1">
    <location>
        <begin position="182"/>
        <end position="205"/>
    </location>
</feature>
<comment type="caution">
    <text evidence="2">The sequence shown here is derived from an EMBL/GenBank/DDBJ whole genome shotgun (WGS) entry which is preliminary data.</text>
</comment>
<sequence length="397" mass="45372">MIRCEFSKLFSRGINRILLLALLIIAVAFSFFSIWSVKFVDKYGNVHNGLSAPRKLTEVKLKYKGALTSDILAEIIQKDKNLNKKYGSTISDSVYAVNEQEYGDIKDMIVSILCYDKDFDESVINGLDINKSRNIYSIREKNIDHMIKEYGVREAKRKYLKKQYQKVRKPFEYAPAESWKTMGLYATTYSMILLIVISFFAAGLFSEEFRLGADSIFFSTKMGRSRGTKIKIATGLIMATIIYWGAMLIMSIISFGVMGISGASSPIQIEDSYCMYAYTFAQKYMIMLLSGYVGVMLAVVITMLVSAKTHSLVLAMCFPLSLFILSPFIGRVLPFKKFFNITPDQLINVYNCIKLPLLYQFGETVVMQIPMLMTMYSIIAIMIMPFIYRSFNKYYDK</sequence>
<keyword evidence="1" id="KW-0472">Membrane</keyword>
<feature type="transmembrane region" description="Helical" evidence="1">
    <location>
        <begin position="312"/>
        <end position="330"/>
    </location>
</feature>
<keyword evidence="3" id="KW-1185">Reference proteome</keyword>
<accession>A0A7Y9B0E2</accession>
<dbReference type="AlphaFoldDB" id="A0A7Y9B0E2"/>
<reference evidence="2 3" key="1">
    <citation type="submission" date="2020-06" db="EMBL/GenBank/DDBJ databases">
        <title>Mogibacterium timidum strain W9173 genomic sequence.</title>
        <authorList>
            <person name="Wade W.G."/>
            <person name="Johnston C.D."/>
            <person name="Chen T."/>
            <person name="Dewhirst F.E."/>
        </authorList>
    </citation>
    <scope>NUCLEOTIDE SEQUENCE [LARGE SCALE GENOMIC DNA]</scope>
    <source>
        <strain evidence="2 3">W9173</strain>
    </source>
</reference>
<dbReference type="EMBL" id="JABXYR010000001">
    <property type="protein sequence ID" value="NWO22998.1"/>
    <property type="molecule type" value="Genomic_DNA"/>
</dbReference>
<evidence type="ECO:0000313" key="2">
    <source>
        <dbReference type="EMBL" id="NWO22998.1"/>
    </source>
</evidence>
<feature type="transmembrane region" description="Helical" evidence="1">
    <location>
        <begin position="17"/>
        <end position="37"/>
    </location>
</feature>
<gene>
    <name evidence="2" type="ORF">HW270_02745</name>
</gene>
<keyword evidence="1" id="KW-1133">Transmembrane helix</keyword>